<proteinExistence type="predicted"/>
<gene>
    <name evidence="3" type="ORF">CLODIP_2_CD07530</name>
</gene>
<dbReference type="SUPFAM" id="SSF100895">
    <property type="entry name" value="Kazal-type serine protease inhibitors"/>
    <property type="match status" value="1"/>
</dbReference>
<evidence type="ECO:0000259" key="2">
    <source>
        <dbReference type="PROSITE" id="PS51465"/>
    </source>
</evidence>
<dbReference type="Pfam" id="PF07648">
    <property type="entry name" value="Kazal_2"/>
    <property type="match status" value="1"/>
</dbReference>
<dbReference type="EMBL" id="CADEPI010000311">
    <property type="protein sequence ID" value="CAB3383488.1"/>
    <property type="molecule type" value="Genomic_DNA"/>
</dbReference>
<dbReference type="Gene3D" id="3.30.60.30">
    <property type="match status" value="1"/>
</dbReference>
<comment type="caution">
    <text evidence="3">The sequence shown here is derived from an EMBL/GenBank/DDBJ whole genome shotgun (WGS) entry which is preliminary data.</text>
</comment>
<keyword evidence="1" id="KW-0732">Signal</keyword>
<sequence>MKFGLVCFVACMVLVGATAQGAGGNCPTICSTVYRPVCGKNSKGDIRTFNNECELRAENCQYDFIVQKKGKC</sequence>
<organism evidence="3 4">
    <name type="scientific">Cloeon dipterum</name>
    <dbReference type="NCBI Taxonomy" id="197152"/>
    <lineage>
        <taxon>Eukaryota</taxon>
        <taxon>Metazoa</taxon>
        <taxon>Ecdysozoa</taxon>
        <taxon>Arthropoda</taxon>
        <taxon>Hexapoda</taxon>
        <taxon>Insecta</taxon>
        <taxon>Pterygota</taxon>
        <taxon>Palaeoptera</taxon>
        <taxon>Ephemeroptera</taxon>
        <taxon>Pisciforma</taxon>
        <taxon>Baetidae</taxon>
        <taxon>Cloeon</taxon>
    </lineage>
</organism>
<evidence type="ECO:0000256" key="1">
    <source>
        <dbReference type="SAM" id="SignalP"/>
    </source>
</evidence>
<evidence type="ECO:0000313" key="3">
    <source>
        <dbReference type="EMBL" id="CAB3383488.1"/>
    </source>
</evidence>
<dbReference type="CDD" id="cd00104">
    <property type="entry name" value="KAZAL_FS"/>
    <property type="match status" value="1"/>
</dbReference>
<dbReference type="InterPro" id="IPR036058">
    <property type="entry name" value="Kazal_dom_sf"/>
</dbReference>
<dbReference type="InterPro" id="IPR002350">
    <property type="entry name" value="Kazal_dom"/>
</dbReference>
<feature type="chain" id="PRO_5035780986" description="Kazal-like domain-containing protein" evidence="1">
    <location>
        <begin position="20"/>
        <end position="72"/>
    </location>
</feature>
<feature type="signal peptide" evidence="1">
    <location>
        <begin position="1"/>
        <end position="19"/>
    </location>
</feature>
<dbReference type="SMART" id="SM00280">
    <property type="entry name" value="KAZAL"/>
    <property type="match status" value="1"/>
</dbReference>
<protein>
    <recommendedName>
        <fullName evidence="2">Kazal-like domain-containing protein</fullName>
    </recommendedName>
</protein>
<dbReference type="OrthoDB" id="6614329at2759"/>
<dbReference type="Proteomes" id="UP000494165">
    <property type="component" value="Unassembled WGS sequence"/>
</dbReference>
<evidence type="ECO:0000313" key="4">
    <source>
        <dbReference type="Proteomes" id="UP000494165"/>
    </source>
</evidence>
<dbReference type="AlphaFoldDB" id="A0A8S1DT53"/>
<dbReference type="PROSITE" id="PS51465">
    <property type="entry name" value="KAZAL_2"/>
    <property type="match status" value="1"/>
</dbReference>
<accession>A0A8S1DT53</accession>
<name>A0A8S1DT53_9INSE</name>
<feature type="domain" description="Kazal-like" evidence="2">
    <location>
        <begin position="20"/>
        <end position="72"/>
    </location>
</feature>
<reference evidence="3 4" key="1">
    <citation type="submission" date="2020-04" db="EMBL/GenBank/DDBJ databases">
        <authorList>
            <person name="Alioto T."/>
            <person name="Alioto T."/>
            <person name="Gomez Garrido J."/>
        </authorList>
    </citation>
    <scope>NUCLEOTIDE SEQUENCE [LARGE SCALE GENOMIC DNA]</scope>
</reference>
<keyword evidence="4" id="KW-1185">Reference proteome</keyword>